<dbReference type="PROSITE" id="PS50977">
    <property type="entry name" value="HTH_TETR_2"/>
    <property type="match status" value="1"/>
</dbReference>
<proteinExistence type="predicted"/>
<comment type="caution">
    <text evidence="7">The sequence shown here is derived from an EMBL/GenBank/DDBJ whole genome shotgun (WGS) entry which is preliminary data.</text>
</comment>
<evidence type="ECO:0000256" key="5">
    <source>
        <dbReference type="SAM" id="MobiDB-lite"/>
    </source>
</evidence>
<dbReference type="EMBL" id="BAAAQN010000082">
    <property type="protein sequence ID" value="GAA2061213.1"/>
    <property type="molecule type" value="Genomic_DNA"/>
</dbReference>
<keyword evidence="3" id="KW-0804">Transcription</keyword>
<sequence>MNGKAGKASASRDGAGIPAASAARTRGRPRSPEADTAILAATRALLAERGWVDLTIAEVASRAGVAKTTLYRRWPGKADLVVDAMAELFSHLEVVDRGSMVQDALATVGQYVELLQLPETQAALLALASEADRDPSLRAKVRGQVIDPQRRLVYEAWERACARGEVDGETDVDLVFDMICGTLVHRILIKGEPVDEGYLTRFVTVLLAGLAQLRISGGV</sequence>
<dbReference type="InterPro" id="IPR011075">
    <property type="entry name" value="TetR_C"/>
</dbReference>
<evidence type="ECO:0000256" key="1">
    <source>
        <dbReference type="ARBA" id="ARBA00023015"/>
    </source>
</evidence>
<dbReference type="InterPro" id="IPR001647">
    <property type="entry name" value="HTH_TetR"/>
</dbReference>
<dbReference type="Proteomes" id="UP001500751">
    <property type="component" value="Unassembled WGS sequence"/>
</dbReference>
<reference evidence="7 8" key="1">
    <citation type="journal article" date="2019" name="Int. J. Syst. Evol. Microbiol.">
        <title>The Global Catalogue of Microorganisms (GCM) 10K type strain sequencing project: providing services to taxonomists for standard genome sequencing and annotation.</title>
        <authorList>
            <consortium name="The Broad Institute Genomics Platform"/>
            <consortium name="The Broad Institute Genome Sequencing Center for Infectious Disease"/>
            <person name="Wu L."/>
            <person name="Ma J."/>
        </authorList>
    </citation>
    <scope>NUCLEOTIDE SEQUENCE [LARGE SCALE GENOMIC DNA]</scope>
    <source>
        <strain evidence="7 8">JCM 16014</strain>
    </source>
</reference>
<dbReference type="InterPro" id="IPR009057">
    <property type="entry name" value="Homeodomain-like_sf"/>
</dbReference>
<dbReference type="InterPro" id="IPR050109">
    <property type="entry name" value="HTH-type_TetR-like_transc_reg"/>
</dbReference>
<dbReference type="PRINTS" id="PR00455">
    <property type="entry name" value="HTHTETR"/>
</dbReference>
<keyword evidence="1" id="KW-0805">Transcription regulation</keyword>
<dbReference type="InterPro" id="IPR036271">
    <property type="entry name" value="Tet_transcr_reg_TetR-rel_C_sf"/>
</dbReference>
<evidence type="ECO:0000313" key="7">
    <source>
        <dbReference type="EMBL" id="GAA2061213.1"/>
    </source>
</evidence>
<dbReference type="PANTHER" id="PTHR30055">
    <property type="entry name" value="HTH-TYPE TRANSCRIPTIONAL REGULATOR RUTR"/>
    <property type="match status" value="1"/>
</dbReference>
<keyword evidence="2 4" id="KW-0238">DNA-binding</keyword>
<dbReference type="SUPFAM" id="SSF48498">
    <property type="entry name" value="Tetracyclin repressor-like, C-terminal domain"/>
    <property type="match status" value="1"/>
</dbReference>
<dbReference type="Gene3D" id="1.10.10.60">
    <property type="entry name" value="Homeodomain-like"/>
    <property type="match status" value="1"/>
</dbReference>
<gene>
    <name evidence="7" type="ORF">GCM10009839_85210</name>
</gene>
<dbReference type="Pfam" id="PF00440">
    <property type="entry name" value="TetR_N"/>
    <property type="match status" value="1"/>
</dbReference>
<organism evidence="7 8">
    <name type="scientific">Catenulispora yoronensis</name>
    <dbReference type="NCBI Taxonomy" id="450799"/>
    <lineage>
        <taxon>Bacteria</taxon>
        <taxon>Bacillati</taxon>
        <taxon>Actinomycetota</taxon>
        <taxon>Actinomycetes</taxon>
        <taxon>Catenulisporales</taxon>
        <taxon>Catenulisporaceae</taxon>
        <taxon>Catenulispora</taxon>
    </lineage>
</organism>
<feature type="domain" description="HTH tetR-type" evidence="6">
    <location>
        <begin position="32"/>
        <end position="92"/>
    </location>
</feature>
<keyword evidence="8" id="KW-1185">Reference proteome</keyword>
<name>A0ABN2VFM9_9ACTN</name>
<dbReference type="Pfam" id="PF16859">
    <property type="entry name" value="TetR_C_11"/>
    <property type="match status" value="1"/>
</dbReference>
<accession>A0ABN2VFM9</accession>
<dbReference type="Gene3D" id="1.10.357.10">
    <property type="entry name" value="Tetracycline Repressor, domain 2"/>
    <property type="match status" value="1"/>
</dbReference>
<evidence type="ECO:0000259" key="6">
    <source>
        <dbReference type="PROSITE" id="PS50977"/>
    </source>
</evidence>
<dbReference type="PANTHER" id="PTHR30055:SF230">
    <property type="entry name" value="TRANSCRIPTIONAL REGULATORY PROTEIN (PROBABLY TETR-FAMILY)-RELATED"/>
    <property type="match status" value="1"/>
</dbReference>
<feature type="DNA-binding region" description="H-T-H motif" evidence="4">
    <location>
        <begin position="55"/>
        <end position="74"/>
    </location>
</feature>
<evidence type="ECO:0000313" key="8">
    <source>
        <dbReference type="Proteomes" id="UP001500751"/>
    </source>
</evidence>
<dbReference type="SUPFAM" id="SSF46689">
    <property type="entry name" value="Homeodomain-like"/>
    <property type="match status" value="1"/>
</dbReference>
<evidence type="ECO:0000256" key="2">
    <source>
        <dbReference type="ARBA" id="ARBA00023125"/>
    </source>
</evidence>
<evidence type="ECO:0000256" key="4">
    <source>
        <dbReference type="PROSITE-ProRule" id="PRU00335"/>
    </source>
</evidence>
<evidence type="ECO:0000256" key="3">
    <source>
        <dbReference type="ARBA" id="ARBA00023163"/>
    </source>
</evidence>
<feature type="region of interest" description="Disordered" evidence="5">
    <location>
        <begin position="1"/>
        <end position="33"/>
    </location>
</feature>
<protein>
    <submittedName>
        <fullName evidence="7">TetR/AcrR family transcriptional regulator</fullName>
    </submittedName>
</protein>